<gene>
    <name evidence="2" type="ORF">A4X20_18745</name>
</gene>
<comment type="caution">
    <text evidence="2">The sequence shown here is derived from an EMBL/GenBank/DDBJ whole genome shotgun (WGS) entry which is preliminary data.</text>
</comment>
<organism evidence="2 3">
    <name type="scientific">Mycolicibacterium iranicum</name>
    <name type="common">Mycobacterium iranicum</name>
    <dbReference type="NCBI Taxonomy" id="912594"/>
    <lineage>
        <taxon>Bacteria</taxon>
        <taxon>Bacillati</taxon>
        <taxon>Actinomycetota</taxon>
        <taxon>Actinomycetes</taxon>
        <taxon>Mycobacteriales</taxon>
        <taxon>Mycobacteriaceae</taxon>
        <taxon>Mycolicibacterium</taxon>
    </lineage>
</organism>
<dbReference type="InterPro" id="IPR014710">
    <property type="entry name" value="RmlC-like_jellyroll"/>
</dbReference>
<protein>
    <submittedName>
        <fullName evidence="2">Cupin</fullName>
    </submittedName>
</protein>
<evidence type="ECO:0000259" key="1">
    <source>
        <dbReference type="Pfam" id="PF07883"/>
    </source>
</evidence>
<dbReference type="PANTHER" id="PTHR36156">
    <property type="entry name" value="SLR2101 PROTEIN"/>
    <property type="match status" value="1"/>
</dbReference>
<feature type="domain" description="Cupin type-2" evidence="1">
    <location>
        <begin position="121"/>
        <end position="176"/>
    </location>
</feature>
<name>A0A178LYT1_MYCIR</name>
<dbReference type="EMBL" id="LWCS01000019">
    <property type="protein sequence ID" value="OAN39097.1"/>
    <property type="molecule type" value="Genomic_DNA"/>
</dbReference>
<dbReference type="OrthoDB" id="713485at2"/>
<accession>A0A178LYT1</accession>
<dbReference type="CDD" id="cd02231">
    <property type="entry name" value="cupin_BLL6423-like"/>
    <property type="match status" value="1"/>
</dbReference>
<dbReference type="InterPro" id="IPR011051">
    <property type="entry name" value="RmlC_Cupin_sf"/>
</dbReference>
<dbReference type="Gene3D" id="2.20.70.150">
    <property type="match status" value="1"/>
</dbReference>
<dbReference type="eggNOG" id="COG1917">
    <property type="taxonomic scope" value="Bacteria"/>
</dbReference>
<dbReference type="RefSeq" id="WP_064281469.1">
    <property type="nucleotide sequence ID" value="NZ_LWCS01000019.1"/>
</dbReference>
<reference evidence="2 3" key="1">
    <citation type="submission" date="2016-04" db="EMBL/GenBank/DDBJ databases">
        <title>Draft Genome Sequences of Staphylococcus capitis Strain H36, S. capitis Strain H65, S. cohnii Strain H62, S. hominis Strain H69, Mycobacterium iranicum Strain H39, Plantibacter sp. Strain H53, Pseudomonas oryzihabitans Strain H72, and Microbacterium sp. Strain H83, isolated from residential settings.</title>
        <authorList>
            <person name="Lymperopoulou D."/>
            <person name="Adams R.I."/>
            <person name="Lindow S."/>
            <person name="Coil D.A."/>
            <person name="Jospin G."/>
            <person name="Eisen J.A."/>
        </authorList>
    </citation>
    <scope>NUCLEOTIDE SEQUENCE [LARGE SCALE GENOMIC DNA]</scope>
    <source>
        <strain evidence="2 3">H39</strain>
    </source>
</reference>
<evidence type="ECO:0000313" key="3">
    <source>
        <dbReference type="Proteomes" id="UP000078396"/>
    </source>
</evidence>
<dbReference type="PANTHER" id="PTHR36156:SF2">
    <property type="entry name" value="CUPIN TYPE-2 DOMAIN-CONTAINING PROTEIN"/>
    <property type="match status" value="1"/>
</dbReference>
<dbReference type="Pfam" id="PF07883">
    <property type="entry name" value="Cupin_2"/>
    <property type="match status" value="1"/>
</dbReference>
<sequence>MLTNASGGTRRVVTGHDASGKSVFASDEMVEPRRPVLLPGSEFTMLWGGDETPHFPDDGSMPNWRTYFPPVGGFRFSMFTLPPGTATARTDDLTTEEAIADGEEKLPGLLGYMELDDPGMHTTDTIDFEVVLEGTVILELDDGAEVTLHPGDTVVQNGTRHRWRNPGDVPARLALFVCGAEHDKVTRPG</sequence>
<dbReference type="Gene3D" id="2.60.120.10">
    <property type="entry name" value="Jelly Rolls"/>
    <property type="match status" value="1"/>
</dbReference>
<evidence type="ECO:0000313" key="2">
    <source>
        <dbReference type="EMBL" id="OAN39097.1"/>
    </source>
</evidence>
<dbReference type="InterPro" id="IPR047142">
    <property type="entry name" value="OryJ/VirC-like"/>
</dbReference>
<dbReference type="Proteomes" id="UP000078396">
    <property type="component" value="Unassembled WGS sequence"/>
</dbReference>
<proteinExistence type="predicted"/>
<dbReference type="SUPFAM" id="SSF51182">
    <property type="entry name" value="RmlC-like cupins"/>
    <property type="match status" value="1"/>
</dbReference>
<dbReference type="InterPro" id="IPR013096">
    <property type="entry name" value="Cupin_2"/>
</dbReference>
<dbReference type="AlphaFoldDB" id="A0A178LYT1"/>
<dbReference type="STRING" id="912594.AWC12_20125"/>